<keyword evidence="1" id="KW-0808">Transferase</keyword>
<dbReference type="EMBL" id="CP064789">
    <property type="protein sequence ID" value="QSG12183.1"/>
    <property type="molecule type" value="Genomic_DNA"/>
</dbReference>
<dbReference type="Pfam" id="PF01255">
    <property type="entry name" value="Prenyltransf"/>
    <property type="match status" value="1"/>
</dbReference>
<evidence type="ECO:0000313" key="3">
    <source>
        <dbReference type="Proteomes" id="UP000663305"/>
    </source>
</evidence>
<dbReference type="Proteomes" id="UP000663305">
    <property type="component" value="Chromosome"/>
</dbReference>
<dbReference type="PANTHER" id="PTHR10291">
    <property type="entry name" value="DEHYDRODOLICHYL DIPHOSPHATE SYNTHASE FAMILY MEMBER"/>
    <property type="match status" value="1"/>
</dbReference>
<reference evidence="2" key="1">
    <citation type="submission" date="2020-11" db="EMBL/GenBank/DDBJ databases">
        <title>Carbohydrate-dependent, anaerobic sulfur respiration: A novel catabolism in halophilic archaea.</title>
        <authorList>
            <person name="Sorokin D.Y."/>
            <person name="Messina E."/>
            <person name="Smedile F."/>
            <person name="La Cono V."/>
            <person name="Hallsworth J.E."/>
            <person name="Yakimov M.M."/>
        </authorList>
    </citation>
    <scope>NUCLEOTIDE SEQUENCE</scope>
    <source>
        <strain evidence="2">HSR-Bgl</strain>
    </source>
</reference>
<name>A0A897NMQ2_9EURY</name>
<dbReference type="GO" id="GO:0016094">
    <property type="term" value="P:polyprenol biosynthetic process"/>
    <property type="evidence" value="ECO:0007669"/>
    <property type="project" value="TreeGrafter"/>
</dbReference>
<dbReference type="RefSeq" id="WP_229126453.1">
    <property type="nucleotide sequence ID" value="NZ_CP064789.1"/>
</dbReference>
<dbReference type="GeneID" id="68861306"/>
<dbReference type="FunFam" id="3.40.1180.10:FF:000016">
    <property type="entry name" value="Undecaprenyl diphosphate synthase"/>
    <property type="match status" value="1"/>
</dbReference>
<protein>
    <submittedName>
        <fullName evidence="2">Undecaprenyl pyrophosphate synthase</fullName>
    </submittedName>
</protein>
<dbReference type="InterPro" id="IPR036424">
    <property type="entry name" value="UPP_synth-like_sf"/>
</dbReference>
<dbReference type="InterPro" id="IPR001441">
    <property type="entry name" value="UPP_synth-like"/>
</dbReference>
<dbReference type="SUPFAM" id="SSF64005">
    <property type="entry name" value="Undecaprenyl diphosphate synthase"/>
    <property type="match status" value="1"/>
</dbReference>
<dbReference type="AlphaFoldDB" id="A0A897NMQ2"/>
<accession>A0A897NMQ2</accession>
<proteinExistence type="predicted"/>
<organism evidence="2 3">
    <name type="scientific">Halapricum desulfuricans</name>
    <dbReference type="NCBI Taxonomy" id="2841257"/>
    <lineage>
        <taxon>Archaea</taxon>
        <taxon>Methanobacteriati</taxon>
        <taxon>Methanobacteriota</taxon>
        <taxon>Stenosarchaea group</taxon>
        <taxon>Halobacteria</taxon>
        <taxon>Halobacteriales</taxon>
        <taxon>Haloarculaceae</taxon>
        <taxon>Halapricum</taxon>
    </lineage>
</organism>
<gene>
    <name evidence="2" type="primary">uppS2</name>
    <name evidence="2" type="ORF">HSBGL_1772</name>
</gene>
<sequence length="202" mass="23296">MGLYDRYLATRIRWSDASLPESIAVVLTERDLLEKGAYETLERCWRWAFEYRAAHVLVYVSVLDEEVVPTLQRQFGDVDAPYPIAVRGPGDDRQADAPIQVSIGLGGKHEFATAVQGLAEEVADGELDPEDVDESEIEKRLVFPTAPDLVVKTGAERLSDFMIWQSVYSELYFTDVNWRDFRKRDYLRALRDYQARQRRFGR</sequence>
<dbReference type="PANTHER" id="PTHR10291:SF28">
    <property type="entry name" value="UNDECAPRENYL DIPHOSPHATE SYNTHASE"/>
    <property type="match status" value="1"/>
</dbReference>
<dbReference type="Gene3D" id="3.40.1180.10">
    <property type="entry name" value="Decaprenyl diphosphate synthase-like"/>
    <property type="match status" value="1"/>
</dbReference>
<dbReference type="GO" id="GO:0045547">
    <property type="term" value="F:ditrans,polycis-polyprenyl diphosphate synthase [(2E,6E)-farnesyl diphosphate specific] activity"/>
    <property type="evidence" value="ECO:0007669"/>
    <property type="project" value="TreeGrafter"/>
</dbReference>
<evidence type="ECO:0000256" key="1">
    <source>
        <dbReference type="ARBA" id="ARBA00022679"/>
    </source>
</evidence>
<evidence type="ECO:0000313" key="2">
    <source>
        <dbReference type="EMBL" id="QSG12183.1"/>
    </source>
</evidence>